<evidence type="ECO:0000256" key="1">
    <source>
        <dbReference type="ARBA" id="ARBA00022942"/>
    </source>
</evidence>
<evidence type="ECO:0008006" key="4">
    <source>
        <dbReference type="Google" id="ProtNLM"/>
    </source>
</evidence>
<organism evidence="3">
    <name type="scientific">Spumella elongata</name>
    <dbReference type="NCBI Taxonomy" id="89044"/>
    <lineage>
        <taxon>Eukaryota</taxon>
        <taxon>Sar</taxon>
        <taxon>Stramenopiles</taxon>
        <taxon>Ochrophyta</taxon>
        <taxon>Chrysophyceae</taxon>
        <taxon>Chromulinales</taxon>
        <taxon>Chromulinaceae</taxon>
        <taxon>Spumella</taxon>
    </lineage>
</organism>
<proteinExistence type="inferred from homology"/>
<dbReference type="AlphaFoldDB" id="A0A7S3GV75"/>
<name>A0A7S3GV75_9STRA</name>
<accession>A0A7S3GV75</accession>
<gene>
    <name evidence="3" type="ORF">SELO1098_LOCUS6295</name>
</gene>
<dbReference type="InterPro" id="IPR029055">
    <property type="entry name" value="Ntn_hydrolases_N"/>
</dbReference>
<dbReference type="EMBL" id="HBIC01012666">
    <property type="protein sequence ID" value="CAE0277465.1"/>
    <property type="molecule type" value="Transcribed_RNA"/>
</dbReference>
<dbReference type="Gene3D" id="3.60.20.10">
    <property type="entry name" value="Glutamine Phosphoribosylpyrophosphate, subunit 1, domain 1"/>
    <property type="match status" value="1"/>
</dbReference>
<dbReference type="InterPro" id="IPR023332">
    <property type="entry name" value="Proteasome_alpha-type"/>
</dbReference>
<protein>
    <recommendedName>
        <fullName evidence="4">Proteasome subunit alpha type-4</fullName>
    </recommendedName>
</protein>
<dbReference type="GO" id="GO:0019773">
    <property type="term" value="C:proteasome core complex, alpha-subunit complex"/>
    <property type="evidence" value="ECO:0007669"/>
    <property type="project" value="UniProtKB-UniRule"/>
</dbReference>
<dbReference type="Pfam" id="PF00227">
    <property type="entry name" value="Proteasome"/>
    <property type="match status" value="1"/>
</dbReference>
<dbReference type="PANTHER" id="PTHR11599">
    <property type="entry name" value="PROTEASOME SUBUNIT ALPHA/BETA"/>
    <property type="match status" value="1"/>
</dbReference>
<dbReference type="PROSITE" id="PS51475">
    <property type="entry name" value="PROTEASOME_ALPHA_2"/>
    <property type="match status" value="1"/>
</dbReference>
<comment type="similarity">
    <text evidence="2">Belongs to the peptidase T1A family.</text>
</comment>
<dbReference type="GO" id="GO:0051603">
    <property type="term" value="P:proteolysis involved in protein catabolic process"/>
    <property type="evidence" value="ECO:0007669"/>
    <property type="project" value="InterPro"/>
</dbReference>
<evidence type="ECO:0000313" key="3">
    <source>
        <dbReference type="EMBL" id="CAE0277465.1"/>
    </source>
</evidence>
<evidence type="ECO:0000256" key="2">
    <source>
        <dbReference type="PROSITE-ProRule" id="PRU00808"/>
    </source>
</evidence>
<dbReference type="SUPFAM" id="SSF56235">
    <property type="entry name" value="N-terminal nucleophile aminohydrolases (Ntn hydrolases)"/>
    <property type="match status" value="1"/>
</dbReference>
<dbReference type="InterPro" id="IPR050115">
    <property type="entry name" value="Proteasome_alpha"/>
</dbReference>
<reference evidence="3" key="1">
    <citation type="submission" date="2021-01" db="EMBL/GenBank/DDBJ databases">
        <authorList>
            <person name="Corre E."/>
            <person name="Pelletier E."/>
            <person name="Niang G."/>
            <person name="Scheremetjew M."/>
            <person name="Finn R."/>
            <person name="Kale V."/>
            <person name="Holt S."/>
            <person name="Cochrane G."/>
            <person name="Meng A."/>
            <person name="Brown T."/>
            <person name="Cohen L."/>
        </authorList>
    </citation>
    <scope>NUCLEOTIDE SEQUENCE</scope>
    <source>
        <strain evidence="3">CCAP 955/1</strain>
    </source>
</reference>
<keyword evidence="1 2" id="KW-0647">Proteasome</keyword>
<sequence>MPVEQVVKSVCNYKQAYTQYGGLRPFGTAFLFAGWDSNFGFQLYQTDPSGNYSGWKATVIGQNNQAGKSILKTDYKPENTVEQNLKVAVKILLKTMDSTTPSPERIELSTLKRDETDGSMVHYTLSDAEVRKFIDEIQKEIEEEQKKEQSSTGDI</sequence>
<dbReference type="InterPro" id="IPR001353">
    <property type="entry name" value="Proteasome_sua/b"/>
</dbReference>